<keyword evidence="2" id="KW-1185">Reference proteome</keyword>
<gene>
    <name evidence="1" type="ORF">ACFFR3_37410</name>
</gene>
<protein>
    <recommendedName>
        <fullName evidence="3">Transposase family protein</fullName>
    </recommendedName>
</protein>
<dbReference type="EMBL" id="JBHMCF010000041">
    <property type="protein sequence ID" value="MFB9475199.1"/>
    <property type="molecule type" value="Genomic_DNA"/>
</dbReference>
<dbReference type="Proteomes" id="UP001589568">
    <property type="component" value="Unassembled WGS sequence"/>
</dbReference>
<dbReference type="RefSeq" id="WP_379484659.1">
    <property type="nucleotide sequence ID" value="NZ_JBHMCF010000041.1"/>
</dbReference>
<evidence type="ECO:0008006" key="3">
    <source>
        <dbReference type="Google" id="ProtNLM"/>
    </source>
</evidence>
<evidence type="ECO:0000313" key="2">
    <source>
        <dbReference type="Proteomes" id="UP001589568"/>
    </source>
</evidence>
<sequence>MTGGSSAAVPAPVEYAPRDFVLHLFSAFCQMTLRHPAPGRRRRLGPGQVAVLLAGLAHTRLAWRAISAARRGGGSRRTGCRIIRCAPWRASLAWR</sequence>
<organism evidence="1 2">
    <name type="scientific">Nonomuraea salmonea</name>
    <dbReference type="NCBI Taxonomy" id="46181"/>
    <lineage>
        <taxon>Bacteria</taxon>
        <taxon>Bacillati</taxon>
        <taxon>Actinomycetota</taxon>
        <taxon>Actinomycetes</taxon>
        <taxon>Streptosporangiales</taxon>
        <taxon>Streptosporangiaceae</taxon>
        <taxon>Nonomuraea</taxon>
    </lineage>
</organism>
<reference evidence="1 2" key="1">
    <citation type="submission" date="2024-09" db="EMBL/GenBank/DDBJ databases">
        <authorList>
            <person name="Sun Q."/>
            <person name="Mori K."/>
        </authorList>
    </citation>
    <scope>NUCLEOTIDE SEQUENCE [LARGE SCALE GENOMIC DNA]</scope>
    <source>
        <strain evidence="1 2">JCM 3324</strain>
    </source>
</reference>
<evidence type="ECO:0000313" key="1">
    <source>
        <dbReference type="EMBL" id="MFB9475199.1"/>
    </source>
</evidence>
<accession>A0ABV5NXZ6</accession>
<name>A0ABV5NXZ6_9ACTN</name>
<proteinExistence type="predicted"/>
<comment type="caution">
    <text evidence="1">The sequence shown here is derived from an EMBL/GenBank/DDBJ whole genome shotgun (WGS) entry which is preliminary data.</text>
</comment>